<dbReference type="PROSITE" id="PS50975">
    <property type="entry name" value="ATP_GRASP"/>
    <property type="match status" value="1"/>
</dbReference>
<comment type="similarity">
    <text evidence="1">Belongs to the D-alanine--D-alanine ligase family.</text>
</comment>
<dbReference type="InterPro" id="IPR013815">
    <property type="entry name" value="ATP_grasp_subdomain_1"/>
</dbReference>
<keyword evidence="3" id="KW-0067">ATP-binding</keyword>
<dbReference type="Proteomes" id="UP000235786">
    <property type="component" value="Unassembled WGS sequence"/>
</dbReference>
<gene>
    <name evidence="5" type="ORF">L207DRAFT_583697</name>
</gene>
<dbReference type="Gene3D" id="3.30.470.20">
    <property type="entry name" value="ATP-grasp fold, B domain"/>
    <property type="match status" value="1"/>
</dbReference>
<dbReference type="OrthoDB" id="422362at2759"/>
<evidence type="ECO:0000256" key="2">
    <source>
        <dbReference type="ARBA" id="ARBA00022598"/>
    </source>
</evidence>
<keyword evidence="2" id="KW-0436">Ligase</keyword>
<dbReference type="SUPFAM" id="SSF56059">
    <property type="entry name" value="Glutathione synthetase ATP-binding domain-like"/>
    <property type="match status" value="1"/>
</dbReference>
<dbReference type="AlphaFoldDB" id="A0A2J6RMU9"/>
<dbReference type="InterPro" id="IPR011095">
    <property type="entry name" value="Dala_Dala_lig_C"/>
</dbReference>
<dbReference type="Gene3D" id="3.30.1490.20">
    <property type="entry name" value="ATP-grasp fold, A domain"/>
    <property type="match status" value="1"/>
</dbReference>
<dbReference type="GO" id="GO:0046872">
    <property type="term" value="F:metal ion binding"/>
    <property type="evidence" value="ECO:0007669"/>
    <property type="project" value="InterPro"/>
</dbReference>
<evidence type="ECO:0000259" key="4">
    <source>
        <dbReference type="PROSITE" id="PS50975"/>
    </source>
</evidence>
<evidence type="ECO:0000256" key="3">
    <source>
        <dbReference type="PROSITE-ProRule" id="PRU00409"/>
    </source>
</evidence>
<evidence type="ECO:0000256" key="1">
    <source>
        <dbReference type="ARBA" id="ARBA00010871"/>
    </source>
</evidence>
<protein>
    <recommendedName>
        <fullName evidence="4">ATP-grasp domain-containing protein</fullName>
    </recommendedName>
</protein>
<feature type="domain" description="ATP-grasp" evidence="4">
    <location>
        <begin position="143"/>
        <end position="358"/>
    </location>
</feature>
<reference evidence="5 6" key="1">
    <citation type="submission" date="2016-04" db="EMBL/GenBank/DDBJ databases">
        <title>A degradative enzymes factory behind the ericoid mycorrhizal symbiosis.</title>
        <authorList>
            <consortium name="DOE Joint Genome Institute"/>
            <person name="Martino E."/>
            <person name="Morin E."/>
            <person name="Grelet G."/>
            <person name="Kuo A."/>
            <person name="Kohler A."/>
            <person name="Daghino S."/>
            <person name="Barry K."/>
            <person name="Choi C."/>
            <person name="Cichocki N."/>
            <person name="Clum A."/>
            <person name="Copeland A."/>
            <person name="Hainaut M."/>
            <person name="Haridas S."/>
            <person name="Labutti K."/>
            <person name="Lindquist E."/>
            <person name="Lipzen A."/>
            <person name="Khouja H.-R."/>
            <person name="Murat C."/>
            <person name="Ohm R."/>
            <person name="Olson A."/>
            <person name="Spatafora J."/>
            <person name="Veneault-Fourrey C."/>
            <person name="Henrissat B."/>
            <person name="Grigoriev I."/>
            <person name="Martin F."/>
            <person name="Perotto S."/>
        </authorList>
    </citation>
    <scope>NUCLEOTIDE SEQUENCE [LARGE SCALE GENOMIC DNA]</scope>
    <source>
        <strain evidence="5 6">F</strain>
    </source>
</reference>
<dbReference type="GO" id="GO:0005524">
    <property type="term" value="F:ATP binding"/>
    <property type="evidence" value="ECO:0007669"/>
    <property type="project" value="UniProtKB-UniRule"/>
</dbReference>
<dbReference type="Pfam" id="PF07478">
    <property type="entry name" value="Dala_Dala_lig_C"/>
    <property type="match status" value="1"/>
</dbReference>
<dbReference type="PANTHER" id="PTHR23132:SF23">
    <property type="entry name" value="D-ALANINE--D-ALANINE LIGASE B"/>
    <property type="match status" value="1"/>
</dbReference>
<dbReference type="EMBL" id="KZ613946">
    <property type="protein sequence ID" value="PMD39851.1"/>
    <property type="molecule type" value="Genomic_DNA"/>
</dbReference>
<dbReference type="InterPro" id="IPR011761">
    <property type="entry name" value="ATP-grasp"/>
</dbReference>
<keyword evidence="3" id="KW-0547">Nucleotide-binding</keyword>
<evidence type="ECO:0000313" key="5">
    <source>
        <dbReference type="EMBL" id="PMD39851.1"/>
    </source>
</evidence>
<dbReference type="STRING" id="1149755.A0A2J6RMU9"/>
<proteinExistence type="inferred from homology"/>
<organism evidence="5 6">
    <name type="scientific">Hyaloscypha variabilis (strain UAMH 11265 / GT02V1 / F)</name>
    <name type="common">Meliniomyces variabilis</name>
    <dbReference type="NCBI Taxonomy" id="1149755"/>
    <lineage>
        <taxon>Eukaryota</taxon>
        <taxon>Fungi</taxon>
        <taxon>Dikarya</taxon>
        <taxon>Ascomycota</taxon>
        <taxon>Pezizomycotina</taxon>
        <taxon>Leotiomycetes</taxon>
        <taxon>Helotiales</taxon>
        <taxon>Hyaloscyphaceae</taxon>
        <taxon>Hyaloscypha</taxon>
        <taxon>Hyaloscypha variabilis</taxon>
    </lineage>
</organism>
<name>A0A2J6RMU9_HYAVF</name>
<dbReference type="PANTHER" id="PTHR23132">
    <property type="entry name" value="D-ALANINE--D-ALANINE LIGASE"/>
    <property type="match status" value="1"/>
</dbReference>
<accession>A0A2J6RMU9</accession>
<sequence length="375" mass="41117">MSSASNAAKRIAILYQASPPPPINGINKPMKPGGYQDSGADIAYTLSKLPYIQILTPKPSPSPLSISDWCFPDTESGILSAIKQGATHLWANTILFCSHPLQTSALLDPFQDTLQIIGQPPNLVEKFDDKEYVNNILRKTGKFTLPRGWSISKPASLEESLSEKLKELDLPYPVVGKPVRGRGSYGVKVCSSLAVLEAHVSGLLNESPTVMIEEFLVGEEATVTVMPPSKARDEYWALPIVTRFNHVDGVAPWNGVVAVTANSRFVSEEEYERDERYGEAARECEGVAKLLSGTAPIRIDIRRFKDGKGEKFALFDVNMKPNITGPGRPGRDDQDCLMGLAAKGLGWDYERLLVETLGTARSLRYLRGVEARLGE</sequence>
<dbReference type="GO" id="GO:0008716">
    <property type="term" value="F:D-alanine-D-alanine ligase activity"/>
    <property type="evidence" value="ECO:0007669"/>
    <property type="project" value="InterPro"/>
</dbReference>
<keyword evidence="6" id="KW-1185">Reference proteome</keyword>
<evidence type="ECO:0000313" key="6">
    <source>
        <dbReference type="Proteomes" id="UP000235786"/>
    </source>
</evidence>